<reference evidence="1 2" key="1">
    <citation type="submission" date="2018-06" db="EMBL/GenBank/DDBJ databases">
        <title>Draft genome sequence of Burkholderia reimsis strain BE51 isolated from a French agricultural soil.</title>
        <authorList>
            <person name="Esmaeel Q."/>
        </authorList>
    </citation>
    <scope>NUCLEOTIDE SEQUENCE [LARGE SCALE GENOMIC DNA]</scope>
    <source>
        <strain evidence="1 2">BE51</strain>
    </source>
</reference>
<evidence type="ECO:0000313" key="1">
    <source>
        <dbReference type="EMBL" id="RBB36792.1"/>
    </source>
</evidence>
<evidence type="ECO:0000313" key="2">
    <source>
        <dbReference type="Proteomes" id="UP000252458"/>
    </source>
</evidence>
<dbReference type="AlphaFoldDB" id="A0A365QSF7"/>
<dbReference type="EMBL" id="QMFZ01000022">
    <property type="protein sequence ID" value="RBB36792.1"/>
    <property type="molecule type" value="Genomic_DNA"/>
</dbReference>
<accession>A0A365QSF7</accession>
<gene>
    <name evidence="1" type="ORF">DPV79_24350</name>
</gene>
<sequence length="65" mass="7337">MIVFHYLVGRGRILDYLYVHLVPEYGRFSYPGHGPAVAGVFCSTFSYVGQFESIAVGWLRPEPIT</sequence>
<name>A0A365QSF7_9BURK</name>
<protein>
    <submittedName>
        <fullName evidence="1">Uncharacterized protein</fullName>
    </submittedName>
</protein>
<comment type="caution">
    <text evidence="1">The sequence shown here is derived from an EMBL/GenBank/DDBJ whole genome shotgun (WGS) entry which is preliminary data.</text>
</comment>
<dbReference type="Proteomes" id="UP000252458">
    <property type="component" value="Unassembled WGS sequence"/>
</dbReference>
<keyword evidence="2" id="KW-1185">Reference proteome</keyword>
<proteinExistence type="predicted"/>
<organism evidence="1 2">
    <name type="scientific">Burkholderia reimsis</name>
    <dbReference type="NCBI Taxonomy" id="2234132"/>
    <lineage>
        <taxon>Bacteria</taxon>
        <taxon>Pseudomonadati</taxon>
        <taxon>Pseudomonadota</taxon>
        <taxon>Betaproteobacteria</taxon>
        <taxon>Burkholderiales</taxon>
        <taxon>Burkholderiaceae</taxon>
        <taxon>Burkholderia</taxon>
    </lineage>
</organism>